<protein>
    <submittedName>
        <fullName evidence="3">Uncharacterized protein</fullName>
    </submittedName>
</protein>
<dbReference type="EMBL" id="HBUF01135162">
    <property type="protein sequence ID" value="CAG6645087.1"/>
    <property type="molecule type" value="Transcribed_RNA"/>
</dbReference>
<name>A0A8D9BCI1_9HEMI</name>
<evidence type="ECO:0000313" key="3">
    <source>
        <dbReference type="EMBL" id="CAG6782703.1"/>
    </source>
</evidence>
<dbReference type="AlphaFoldDB" id="A0A8D9BCI1"/>
<feature type="chain" id="PRO_5035639395" evidence="2">
    <location>
        <begin position="26"/>
        <end position="360"/>
    </location>
</feature>
<accession>A0A8D9BCI1</accession>
<dbReference type="EMBL" id="HBUF01135161">
    <property type="protein sequence ID" value="CAG6645086.1"/>
    <property type="molecule type" value="Transcribed_RNA"/>
</dbReference>
<feature type="region of interest" description="Disordered" evidence="1">
    <location>
        <begin position="312"/>
        <end position="360"/>
    </location>
</feature>
<dbReference type="EMBL" id="HBUF01628721">
    <property type="protein sequence ID" value="CAG6782703.1"/>
    <property type="molecule type" value="Transcribed_RNA"/>
</dbReference>
<organism evidence="3">
    <name type="scientific">Cacopsylla melanoneura</name>
    <dbReference type="NCBI Taxonomy" id="428564"/>
    <lineage>
        <taxon>Eukaryota</taxon>
        <taxon>Metazoa</taxon>
        <taxon>Ecdysozoa</taxon>
        <taxon>Arthropoda</taxon>
        <taxon>Hexapoda</taxon>
        <taxon>Insecta</taxon>
        <taxon>Pterygota</taxon>
        <taxon>Neoptera</taxon>
        <taxon>Paraneoptera</taxon>
        <taxon>Hemiptera</taxon>
        <taxon>Sternorrhyncha</taxon>
        <taxon>Psylloidea</taxon>
        <taxon>Psyllidae</taxon>
        <taxon>Psyllinae</taxon>
        <taxon>Cacopsylla</taxon>
    </lineage>
</organism>
<evidence type="ECO:0000256" key="1">
    <source>
        <dbReference type="SAM" id="MobiDB-lite"/>
    </source>
</evidence>
<feature type="compositionally biased region" description="Basic and acidic residues" evidence="1">
    <location>
        <begin position="347"/>
        <end position="360"/>
    </location>
</feature>
<proteinExistence type="predicted"/>
<keyword evidence="2" id="KW-0732">Signal</keyword>
<feature type="compositionally biased region" description="Basic residues" evidence="1">
    <location>
        <begin position="312"/>
        <end position="323"/>
    </location>
</feature>
<evidence type="ECO:0000256" key="2">
    <source>
        <dbReference type="SAM" id="SignalP"/>
    </source>
</evidence>
<feature type="signal peptide" evidence="2">
    <location>
        <begin position="1"/>
        <end position="25"/>
    </location>
</feature>
<sequence length="360" mass="44498">MFTMKYSKYTLSLFLFQMSLSWVQSKRGANHYLYRLYKEEIRILENGTFPKGDVEKLERYKKEIENDEQMFRLKAWFTMNEDSRLYDEIHTKCYKRFKSRKRKRKKKALTSSEKWKKRVRFHYLQNFLLQNGFFLDRRNHHTTRPTTLPTTLLMLPYNTDRIIPNFMKKILPSNMFYKYYLPLTNIIKKVPGQIQTFVETCVDKFKRNSNIKKKRTQEQQNKTLHRFLRKLESSLQQCERVLDMMNATRTTLSKERIKLKEIARRKRRKKRFRRLLNEINRIFPTTEQTVHHGDLLLITPTTQRLTWRKKRKTLKTTRRKRNLTRTTTEMSKKKRRREEKLRKKRERNREHRQETTRRQV</sequence>
<reference evidence="3" key="1">
    <citation type="submission" date="2021-05" db="EMBL/GenBank/DDBJ databases">
        <authorList>
            <person name="Alioto T."/>
            <person name="Alioto T."/>
            <person name="Gomez Garrido J."/>
        </authorList>
    </citation>
    <scope>NUCLEOTIDE SEQUENCE</scope>
</reference>
<feature type="compositionally biased region" description="Basic residues" evidence="1">
    <location>
        <begin position="332"/>
        <end position="346"/>
    </location>
</feature>